<dbReference type="EMBL" id="FWXD01000015">
    <property type="protein sequence ID" value="SMC27024.1"/>
    <property type="molecule type" value="Genomic_DNA"/>
</dbReference>
<dbReference type="PANTHER" id="PTHR33990">
    <property type="entry name" value="PROTEIN YJDN-RELATED"/>
    <property type="match status" value="1"/>
</dbReference>
<dbReference type="Proteomes" id="UP000192761">
    <property type="component" value="Unassembled WGS sequence"/>
</dbReference>
<evidence type="ECO:0000313" key="2">
    <source>
        <dbReference type="EMBL" id="SMC27024.1"/>
    </source>
</evidence>
<protein>
    <submittedName>
        <fullName evidence="2">PhnB protein</fullName>
    </submittedName>
</protein>
<reference evidence="2 3" key="1">
    <citation type="submission" date="2017-04" db="EMBL/GenBank/DDBJ databases">
        <authorList>
            <person name="Afonso C.L."/>
            <person name="Miller P.J."/>
            <person name="Scott M.A."/>
            <person name="Spackman E."/>
            <person name="Goraichik I."/>
            <person name="Dimitrov K.M."/>
            <person name="Suarez D.L."/>
            <person name="Swayne D.E."/>
        </authorList>
    </citation>
    <scope>NUCLEOTIDE SEQUENCE [LARGE SCALE GENOMIC DNA]</scope>
    <source>
        <strain evidence="2 3">DSM 23236</strain>
    </source>
</reference>
<proteinExistence type="predicted"/>
<organism evidence="2 3">
    <name type="scientific">Andreprevotia lacus DSM 23236</name>
    <dbReference type="NCBI Taxonomy" id="1121001"/>
    <lineage>
        <taxon>Bacteria</taxon>
        <taxon>Pseudomonadati</taxon>
        <taxon>Pseudomonadota</taxon>
        <taxon>Betaproteobacteria</taxon>
        <taxon>Neisseriales</taxon>
        <taxon>Chitinibacteraceae</taxon>
        <taxon>Andreprevotia</taxon>
    </lineage>
</organism>
<dbReference type="OrthoDB" id="9795306at2"/>
<dbReference type="RefSeq" id="WP_084091312.1">
    <property type="nucleotide sequence ID" value="NZ_FWXD01000015.1"/>
</dbReference>
<dbReference type="InterPro" id="IPR028973">
    <property type="entry name" value="PhnB-like"/>
</dbReference>
<name>A0A1W1XT32_9NEIS</name>
<dbReference type="SUPFAM" id="SSF54593">
    <property type="entry name" value="Glyoxalase/Bleomycin resistance protein/Dihydroxybiphenyl dioxygenase"/>
    <property type="match status" value="1"/>
</dbReference>
<dbReference type="Pfam" id="PF06983">
    <property type="entry name" value="3-dmu-9_3-mt"/>
    <property type="match status" value="1"/>
</dbReference>
<evidence type="ECO:0000313" key="3">
    <source>
        <dbReference type="Proteomes" id="UP000192761"/>
    </source>
</evidence>
<dbReference type="InterPro" id="IPR029068">
    <property type="entry name" value="Glyas_Bleomycin-R_OHBP_Dase"/>
</dbReference>
<keyword evidence="3" id="KW-1185">Reference proteome</keyword>
<dbReference type="STRING" id="1121001.SAMN02745857_02682"/>
<gene>
    <name evidence="2" type="ORF">SAMN02745857_02682</name>
</gene>
<accession>A0A1W1XT32</accession>
<dbReference type="PANTHER" id="PTHR33990:SF1">
    <property type="entry name" value="PROTEIN YJDN"/>
    <property type="match status" value="1"/>
</dbReference>
<dbReference type="CDD" id="cd06588">
    <property type="entry name" value="PhnB_like"/>
    <property type="match status" value="1"/>
</dbReference>
<dbReference type="AlphaFoldDB" id="A0A1W1XT32"/>
<sequence length="137" mass="14765">MQVQSYLFFSNGQCEEALAFYGKVLGAKTTFLTRYGDVPPGTPVEPGQENKVMHCNFTIGDTQIMASDNCAAPGAGMNGFALSLAPATVEEGKVIFDALADGGQVNMPYQPTFWADGFGMLVDRFGVHWMINVAKPM</sequence>
<dbReference type="Gene3D" id="3.10.180.10">
    <property type="entry name" value="2,3-Dihydroxybiphenyl 1,2-Dioxygenase, domain 1"/>
    <property type="match status" value="1"/>
</dbReference>
<evidence type="ECO:0000259" key="1">
    <source>
        <dbReference type="Pfam" id="PF06983"/>
    </source>
</evidence>
<feature type="domain" description="PhnB-like" evidence="1">
    <location>
        <begin position="4"/>
        <end position="131"/>
    </location>
</feature>